<dbReference type="SMART" id="SM00202">
    <property type="entry name" value="SR"/>
    <property type="match status" value="3"/>
</dbReference>
<dbReference type="SUPFAM" id="SSF56487">
    <property type="entry name" value="SRCR-like"/>
    <property type="match status" value="3"/>
</dbReference>
<dbReference type="PRINTS" id="PR00258">
    <property type="entry name" value="SPERACTRCPTR"/>
</dbReference>
<dbReference type="PANTHER" id="PTHR19331:SF487">
    <property type="entry name" value="SOLUBLE SCAVENGER RECEPTOR CYSTEINE-RICH DOMAIN-CONTAINING PROTEIN SSC5D"/>
    <property type="match status" value="1"/>
</dbReference>
<organism evidence="12 13">
    <name type="scientific">Microcaecilia unicolor</name>
    <dbReference type="NCBI Taxonomy" id="1415580"/>
    <lineage>
        <taxon>Eukaryota</taxon>
        <taxon>Metazoa</taxon>
        <taxon>Chordata</taxon>
        <taxon>Craniata</taxon>
        <taxon>Vertebrata</taxon>
        <taxon>Euteleostomi</taxon>
        <taxon>Amphibia</taxon>
        <taxon>Gymnophiona</taxon>
        <taxon>Siphonopidae</taxon>
        <taxon>Microcaecilia</taxon>
    </lineage>
</organism>
<dbReference type="GO" id="GO:0016020">
    <property type="term" value="C:membrane"/>
    <property type="evidence" value="ECO:0007669"/>
    <property type="project" value="InterPro"/>
</dbReference>
<feature type="disulfide bond" evidence="9">
    <location>
        <begin position="102"/>
        <end position="112"/>
    </location>
</feature>
<feature type="compositionally biased region" description="Polar residues" evidence="10">
    <location>
        <begin position="785"/>
        <end position="801"/>
    </location>
</feature>
<dbReference type="PROSITE" id="PS00420">
    <property type="entry name" value="SRCR_1"/>
    <property type="match status" value="3"/>
</dbReference>
<keyword evidence="12" id="KW-1185">Reference proteome</keyword>
<feature type="region of interest" description="Disordered" evidence="10">
    <location>
        <begin position="523"/>
        <end position="542"/>
    </location>
</feature>
<feature type="disulfide bond" evidence="9">
    <location>
        <begin position="381"/>
        <end position="445"/>
    </location>
</feature>
<evidence type="ECO:0000256" key="7">
    <source>
        <dbReference type="ARBA" id="ARBA00064153"/>
    </source>
</evidence>
<dbReference type="GeneID" id="115466458"/>
<dbReference type="InParanoid" id="A0A6P7XS97"/>
<accession>A0A6P7XS97</accession>
<evidence type="ECO:0000256" key="9">
    <source>
        <dbReference type="PROSITE-ProRule" id="PRU00196"/>
    </source>
</evidence>
<feature type="disulfide bond" evidence="9">
    <location>
        <begin position="71"/>
        <end position="132"/>
    </location>
</feature>
<dbReference type="Pfam" id="PF00530">
    <property type="entry name" value="SRCR"/>
    <property type="match status" value="3"/>
</dbReference>
<keyword evidence="5" id="KW-0325">Glycoprotein</keyword>
<evidence type="ECO:0000256" key="6">
    <source>
        <dbReference type="ARBA" id="ARBA00058074"/>
    </source>
</evidence>
<comment type="function">
    <text evidence="6">Binds to extracellular matrix proteins. Binds to pathogen-associated molecular patterns (PAMPs) present on the cell walls of Gram-positive and Gram-negative bacteria and fungi, behaving as a pattern recognition receptor (PRR). Induces bacterial and fungal aggregation and subsequent inhibition of PAMP-induced cytokine release. Does not possess intrinsic bactericidal activity. May play a role in the innate defense and homeostasis of certain epithelial surfaces.</text>
</comment>
<dbReference type="InterPro" id="IPR001190">
    <property type="entry name" value="SRCR"/>
</dbReference>
<feature type="region of interest" description="Disordered" evidence="10">
    <location>
        <begin position="823"/>
        <end position="851"/>
    </location>
</feature>
<dbReference type="FunFam" id="3.10.250.10:FF:000006">
    <property type="entry name" value="neurotrypsin isoform X2"/>
    <property type="match status" value="1"/>
</dbReference>
<evidence type="ECO:0000256" key="10">
    <source>
        <dbReference type="SAM" id="MobiDB-lite"/>
    </source>
</evidence>
<dbReference type="Gene3D" id="3.10.250.10">
    <property type="entry name" value="SRCR-like domain"/>
    <property type="match status" value="3"/>
</dbReference>
<evidence type="ECO:0000256" key="5">
    <source>
        <dbReference type="ARBA" id="ARBA00023180"/>
    </source>
</evidence>
<dbReference type="PROSITE" id="PS50287">
    <property type="entry name" value="SRCR_2"/>
    <property type="match status" value="3"/>
</dbReference>
<feature type="domain" description="SRCR" evidence="11">
    <location>
        <begin position="195"/>
        <end position="295"/>
    </location>
</feature>
<dbReference type="RefSeq" id="XP_030053550.1">
    <property type="nucleotide sequence ID" value="XM_030197690.1"/>
</dbReference>
<evidence type="ECO:0000256" key="4">
    <source>
        <dbReference type="ARBA" id="ARBA00023170"/>
    </source>
</evidence>
<dbReference type="OrthoDB" id="536948at2759"/>
<sequence length="944" mass="104091">MSRVTVQPEARMHFLLFFVCAGVLRFSWADYQIRLVGGPSQCAGRVEVLFRHEWGTVCDDGWDLENAAVVCRELGCGKPLSAPLEAWFGEGTNDIWLDNVNCRGTEVSLFTCKHPGWGKHNCRHGEDASVVCEGGGWQLPHFPSVGQHQDSASFLGMASMPYGDHITPVMAWNEQGFSTDTPVLMRPPGSESSVLRLVNGQNSCAGRVEVYHNGIWGSVCDDGWGLNSAQVVCQQLGCGTPVSAVGGAFFGEGTGPVWLDNVRCTGAERSLLDCETEPWGKHDCTHHEDASVVCLGEFPTSPTHKTTIFSTPESDDPRTKTPADTITHPTLGWPEYWGPLQPNNPVEFFLPDTTWIRLADGPNRCTGRVEVFHDNRWGTVCDDLWDIYDAVVVCRELGCGKAVSAEGVAKYGQGTGPIWMDGVSCMGFEISLRMCNSQPWGEHNCQHAEDAGVRCKGVAGSVLEQRNQDLSHQVQEPSDVPTHHHSPDPKTMSTAESRILHSQLTHTQLPSVYWWLPSEVSTEHPPDISTEHSPAEHLSNSAEHPPVFSAEHLMDLATKHSHEFSTEHLSNLPTEHLPEFSAEHVADLTTEHPLEFTSGHLDDLTTEHPLEFTSEHLPDLTTNHPLEFTSEHLPDLTTEHPPAFSAEHLFDLTTKHPPEFSAENLLDLTTEHPPEFSAQHLSDLTTKYPPDVSTQHVGGSPSHLPSDSLSRQPSESRLRGFVEVWIQKTTDRRAYVEKLEKDPDSYTSPEHSPTEVSSTATSLTVPTAFTDGEEMEQPSIDRTQEQTTSSRRASSEFTGTESQHKDIFSSWGKVMNSSDLSASAFLPEPSASPQPKRGGDRTSWTQDPQHHRKVCETPQLYALMQATKASCDGLTAFSRVYQQEKSELKAITYQLAQLTSSLHKIFALLLTRAANRAQEGSCHCPSRSAANASSPARMAEFSLL</sequence>
<evidence type="ECO:0000256" key="2">
    <source>
        <dbReference type="ARBA" id="ARBA00022737"/>
    </source>
</evidence>
<evidence type="ECO:0000313" key="13">
    <source>
        <dbReference type="RefSeq" id="XP_030053550.1"/>
    </source>
</evidence>
<gene>
    <name evidence="13" type="primary">LOC115466458</name>
</gene>
<feature type="compositionally biased region" description="Polar residues" evidence="10">
    <location>
        <begin position="745"/>
        <end position="767"/>
    </location>
</feature>
<dbReference type="InterPro" id="IPR036772">
    <property type="entry name" value="SRCR-like_dom_sf"/>
</dbReference>
<evidence type="ECO:0000256" key="1">
    <source>
        <dbReference type="ARBA" id="ARBA00022729"/>
    </source>
</evidence>
<keyword evidence="4" id="KW-0675">Receptor</keyword>
<dbReference type="Proteomes" id="UP000515156">
    <property type="component" value="Chromosome 3"/>
</dbReference>
<dbReference type="PANTHER" id="PTHR19331">
    <property type="entry name" value="SCAVENGER RECEPTOR DOMAIN-CONTAINING"/>
    <property type="match status" value="1"/>
</dbReference>
<feature type="domain" description="SRCR" evidence="11">
    <location>
        <begin position="33"/>
        <end position="133"/>
    </location>
</feature>
<feature type="disulfide bond" evidence="9">
    <location>
        <begin position="425"/>
        <end position="435"/>
    </location>
</feature>
<dbReference type="FunFam" id="3.10.250.10:FF:000007">
    <property type="entry name" value="Soluble scavenger receptor cysteine-rich domain-containing protein SSC5D"/>
    <property type="match status" value="2"/>
</dbReference>
<dbReference type="KEGG" id="muo:115466458"/>
<reference evidence="13" key="1">
    <citation type="submission" date="2025-08" db="UniProtKB">
        <authorList>
            <consortium name="RefSeq"/>
        </authorList>
    </citation>
    <scope>IDENTIFICATION</scope>
</reference>
<protein>
    <recommendedName>
        <fullName evidence="8">Soluble scavenger receptor cysteine-rich domain-containing protein SSC5D</fullName>
    </recommendedName>
</protein>
<keyword evidence="2" id="KW-0677">Repeat</keyword>
<keyword evidence="3 9" id="KW-1015">Disulfide bond</keyword>
<feature type="region of interest" description="Disordered" evidence="10">
    <location>
        <begin position="685"/>
        <end position="716"/>
    </location>
</feature>
<feature type="compositionally biased region" description="Polar residues" evidence="10">
    <location>
        <begin position="692"/>
        <end position="713"/>
    </location>
</feature>
<feature type="region of interest" description="Disordered" evidence="10">
    <location>
        <begin position="468"/>
        <end position="494"/>
    </location>
</feature>
<feature type="compositionally biased region" description="Basic and acidic residues" evidence="10">
    <location>
        <begin position="523"/>
        <end position="535"/>
    </location>
</feature>
<evidence type="ECO:0000256" key="8">
    <source>
        <dbReference type="ARBA" id="ARBA00069168"/>
    </source>
</evidence>
<feature type="domain" description="SRCR" evidence="11">
    <location>
        <begin position="356"/>
        <end position="456"/>
    </location>
</feature>
<feature type="disulfide bond" evidence="9">
    <location>
        <begin position="58"/>
        <end position="122"/>
    </location>
</feature>
<feature type="disulfide bond" evidence="9">
    <location>
        <begin position="233"/>
        <end position="294"/>
    </location>
</feature>
<evidence type="ECO:0000259" key="11">
    <source>
        <dbReference type="PROSITE" id="PS50287"/>
    </source>
</evidence>
<evidence type="ECO:0000313" key="12">
    <source>
        <dbReference type="Proteomes" id="UP000515156"/>
    </source>
</evidence>
<feature type="disulfide bond" evidence="9">
    <location>
        <begin position="394"/>
        <end position="455"/>
    </location>
</feature>
<comment type="subunit">
    <text evidence="7">Interacts with LGALS1 and laminin.</text>
</comment>
<name>A0A6P7XS97_9AMPH</name>
<feature type="disulfide bond" evidence="9">
    <location>
        <begin position="220"/>
        <end position="284"/>
    </location>
</feature>
<keyword evidence="1" id="KW-0732">Signal</keyword>
<feature type="region of interest" description="Disordered" evidence="10">
    <location>
        <begin position="739"/>
        <end position="804"/>
    </location>
</feature>
<feature type="disulfide bond" evidence="9">
    <location>
        <begin position="264"/>
        <end position="274"/>
    </location>
</feature>
<proteinExistence type="predicted"/>
<dbReference type="AlphaFoldDB" id="A0A6P7XS97"/>
<evidence type="ECO:0000256" key="3">
    <source>
        <dbReference type="ARBA" id="ARBA00023157"/>
    </source>
</evidence>